<evidence type="ECO:0000259" key="1">
    <source>
        <dbReference type="Pfam" id="PF13649"/>
    </source>
</evidence>
<reference evidence="2 3" key="1">
    <citation type="journal article" date="2016" name="Int. J. Syst. Evol. Microbiol.">
        <title>Labrenzia salina sp. nov., isolated from the rhizosphere of the halophyte Arthrocnemum macrostachyum.</title>
        <authorList>
            <person name="Camacho M."/>
            <person name="Redondo-Gomez S."/>
            <person name="Rodriguez-Llorente I."/>
            <person name="Rohde M."/>
            <person name="Sproer C."/>
            <person name="Schumann P."/>
            <person name="Klenk H.P."/>
            <person name="Montero-Calasanz M.D.C."/>
        </authorList>
    </citation>
    <scope>NUCLEOTIDE SEQUENCE [LARGE SCALE GENOMIC DNA]</scope>
    <source>
        <strain evidence="2 3">DSM 29163</strain>
    </source>
</reference>
<evidence type="ECO:0000313" key="2">
    <source>
        <dbReference type="EMBL" id="MCX2724226.1"/>
    </source>
</evidence>
<dbReference type="Proteomes" id="UP001300261">
    <property type="component" value="Unassembled WGS sequence"/>
</dbReference>
<proteinExistence type="predicted"/>
<sequence length="209" mass="22862">MSEENEQLEQALALGGDPDAIRKFYEDWSESYDKDLLRDIGYVGPEVAAEALSRRVADRAVILDAGCGTGLVGLELVQRRFELIIDGIDLTPAMLEQSRQKGVYRDLRIADMSSTLDDFGDDSYDGVVCAGVFTNGHVGPDGIDELVRVARPGAPIVLTVRDSAWEADGFKDKIDELEASGKTRTLEITHSPYHTKEDVSCQLVVLEAA</sequence>
<feature type="domain" description="Methyltransferase" evidence="1">
    <location>
        <begin position="62"/>
        <end position="153"/>
    </location>
</feature>
<name>A0ABT3R5A5_9HYPH</name>
<dbReference type="InterPro" id="IPR041698">
    <property type="entry name" value="Methyltransf_25"/>
</dbReference>
<dbReference type="Gene3D" id="3.40.50.150">
    <property type="entry name" value="Vaccinia Virus protein VP39"/>
    <property type="match status" value="1"/>
</dbReference>
<dbReference type="PANTHER" id="PTHR43591">
    <property type="entry name" value="METHYLTRANSFERASE"/>
    <property type="match status" value="1"/>
</dbReference>
<dbReference type="PANTHER" id="PTHR43591:SF110">
    <property type="entry name" value="RHODANESE DOMAIN-CONTAINING PROTEIN"/>
    <property type="match status" value="1"/>
</dbReference>
<keyword evidence="2" id="KW-0808">Transferase</keyword>
<protein>
    <submittedName>
        <fullName evidence="2">Class I SAM-dependent methyltransferase</fullName>
    </submittedName>
</protein>
<dbReference type="GO" id="GO:0008168">
    <property type="term" value="F:methyltransferase activity"/>
    <property type="evidence" value="ECO:0007669"/>
    <property type="project" value="UniProtKB-KW"/>
</dbReference>
<organism evidence="2 3">
    <name type="scientific">Roseibium salinum</name>
    <dbReference type="NCBI Taxonomy" id="1604349"/>
    <lineage>
        <taxon>Bacteria</taxon>
        <taxon>Pseudomonadati</taxon>
        <taxon>Pseudomonadota</taxon>
        <taxon>Alphaproteobacteria</taxon>
        <taxon>Hyphomicrobiales</taxon>
        <taxon>Stappiaceae</taxon>
        <taxon>Roseibium</taxon>
    </lineage>
</organism>
<dbReference type="SUPFAM" id="SSF53335">
    <property type="entry name" value="S-adenosyl-L-methionine-dependent methyltransferases"/>
    <property type="match status" value="1"/>
</dbReference>
<dbReference type="CDD" id="cd02440">
    <property type="entry name" value="AdoMet_MTases"/>
    <property type="match status" value="1"/>
</dbReference>
<evidence type="ECO:0000313" key="3">
    <source>
        <dbReference type="Proteomes" id="UP001300261"/>
    </source>
</evidence>
<dbReference type="Pfam" id="PF13649">
    <property type="entry name" value="Methyltransf_25"/>
    <property type="match status" value="1"/>
</dbReference>
<comment type="caution">
    <text evidence="2">The sequence shown here is derived from an EMBL/GenBank/DDBJ whole genome shotgun (WGS) entry which is preliminary data.</text>
</comment>
<keyword evidence="2" id="KW-0489">Methyltransferase</keyword>
<dbReference type="RefSeq" id="WP_265964074.1">
    <property type="nucleotide sequence ID" value="NZ_JAPEVI010000003.1"/>
</dbReference>
<keyword evidence="3" id="KW-1185">Reference proteome</keyword>
<dbReference type="GO" id="GO:0032259">
    <property type="term" value="P:methylation"/>
    <property type="evidence" value="ECO:0007669"/>
    <property type="project" value="UniProtKB-KW"/>
</dbReference>
<accession>A0ABT3R5A5</accession>
<dbReference type="InterPro" id="IPR029063">
    <property type="entry name" value="SAM-dependent_MTases_sf"/>
</dbReference>
<dbReference type="EMBL" id="JAPEVI010000003">
    <property type="protein sequence ID" value="MCX2724226.1"/>
    <property type="molecule type" value="Genomic_DNA"/>
</dbReference>
<gene>
    <name evidence="2" type="ORF">ON753_17905</name>
</gene>